<dbReference type="AlphaFoldDB" id="A0A7S3PBU0"/>
<name>A0A7S3PBU0_9STRA</name>
<dbReference type="FunFam" id="1.20.1260.100:FF:000001">
    <property type="entry name" value="translocator protein 2"/>
    <property type="match status" value="1"/>
</dbReference>
<protein>
    <submittedName>
        <fullName evidence="8">Uncharacterized protein</fullName>
    </submittedName>
</protein>
<comment type="subcellular location">
    <subcellularLocation>
        <location evidence="1">Membrane</location>
        <topology evidence="1">Multi-pass membrane protein</topology>
    </subcellularLocation>
</comment>
<dbReference type="InterPro" id="IPR004307">
    <property type="entry name" value="TspO_MBR"/>
</dbReference>
<feature type="signal peptide" evidence="7">
    <location>
        <begin position="1"/>
        <end position="21"/>
    </location>
</feature>
<organism evidence="8">
    <name type="scientific">Amphora coffeiformis</name>
    <dbReference type="NCBI Taxonomy" id="265554"/>
    <lineage>
        <taxon>Eukaryota</taxon>
        <taxon>Sar</taxon>
        <taxon>Stramenopiles</taxon>
        <taxon>Ochrophyta</taxon>
        <taxon>Bacillariophyta</taxon>
        <taxon>Bacillariophyceae</taxon>
        <taxon>Bacillariophycidae</taxon>
        <taxon>Thalassiophysales</taxon>
        <taxon>Catenulaceae</taxon>
        <taxon>Amphora</taxon>
    </lineage>
</organism>
<sequence length="285" mass="31174">MKLSYPFLFFVWPALPTAVQASHFFMQPRRSTMQTDRGAVPHQTTSSMNPIHPIYAKSLVSTRGGACQDTDMTLFIKVGVAAVVEAATMLGALKLGKLLTGKFPSLPKLPGNQSIPELVSALAVTLGSSLFGSLAEGGLSVATRQLLEPNMTPGDPIWYSNLKKPWWNPPGWLFPIMWLLIVKPTQAWGIARVLKVSDEKFPWLPLGAFTGHLALGDAWNKVFFGMQCTGRGAALISVFYGALLASMRLFFKVDSLAGKLLLPSFGWISVATSLNWSIFFLNKKK</sequence>
<dbReference type="Gene3D" id="1.20.1260.100">
    <property type="entry name" value="TspO/MBR protein"/>
    <property type="match status" value="1"/>
</dbReference>
<feature type="chain" id="PRO_5030924305" evidence="7">
    <location>
        <begin position="22"/>
        <end position="285"/>
    </location>
</feature>
<evidence type="ECO:0000256" key="7">
    <source>
        <dbReference type="SAM" id="SignalP"/>
    </source>
</evidence>
<dbReference type="EMBL" id="HBIM01021073">
    <property type="protein sequence ID" value="CAE0418900.1"/>
    <property type="molecule type" value="Transcribed_RNA"/>
</dbReference>
<evidence type="ECO:0000256" key="6">
    <source>
        <dbReference type="SAM" id="Phobius"/>
    </source>
</evidence>
<evidence type="ECO:0000256" key="1">
    <source>
        <dbReference type="ARBA" id="ARBA00004141"/>
    </source>
</evidence>
<dbReference type="InterPro" id="IPR038330">
    <property type="entry name" value="TspO/MBR-related_sf"/>
</dbReference>
<evidence type="ECO:0000256" key="5">
    <source>
        <dbReference type="ARBA" id="ARBA00023136"/>
    </source>
</evidence>
<keyword evidence="7" id="KW-0732">Signal</keyword>
<evidence type="ECO:0000256" key="3">
    <source>
        <dbReference type="ARBA" id="ARBA00022692"/>
    </source>
</evidence>
<feature type="transmembrane region" description="Helical" evidence="6">
    <location>
        <begin position="263"/>
        <end position="281"/>
    </location>
</feature>
<evidence type="ECO:0000256" key="4">
    <source>
        <dbReference type="ARBA" id="ARBA00022989"/>
    </source>
</evidence>
<accession>A0A7S3PBU0</accession>
<dbReference type="Pfam" id="PF03073">
    <property type="entry name" value="TspO_MBR"/>
    <property type="match status" value="1"/>
</dbReference>
<reference evidence="8" key="1">
    <citation type="submission" date="2021-01" db="EMBL/GenBank/DDBJ databases">
        <authorList>
            <person name="Corre E."/>
            <person name="Pelletier E."/>
            <person name="Niang G."/>
            <person name="Scheremetjew M."/>
            <person name="Finn R."/>
            <person name="Kale V."/>
            <person name="Holt S."/>
            <person name="Cochrane G."/>
            <person name="Meng A."/>
            <person name="Brown T."/>
            <person name="Cohen L."/>
        </authorList>
    </citation>
    <scope>NUCLEOTIDE SEQUENCE</scope>
    <source>
        <strain evidence="8">CCMP127</strain>
    </source>
</reference>
<keyword evidence="3 6" id="KW-0812">Transmembrane</keyword>
<comment type="similarity">
    <text evidence="2">Belongs to the TspO/BZRP family.</text>
</comment>
<proteinExistence type="inferred from homology"/>
<dbReference type="CDD" id="cd15904">
    <property type="entry name" value="TSPO_MBR"/>
    <property type="match status" value="1"/>
</dbReference>
<keyword evidence="4 6" id="KW-1133">Transmembrane helix</keyword>
<dbReference type="GO" id="GO:0016020">
    <property type="term" value="C:membrane"/>
    <property type="evidence" value="ECO:0007669"/>
    <property type="project" value="UniProtKB-SubCell"/>
</dbReference>
<evidence type="ECO:0000313" key="8">
    <source>
        <dbReference type="EMBL" id="CAE0418900.1"/>
    </source>
</evidence>
<dbReference type="GO" id="GO:0033013">
    <property type="term" value="P:tetrapyrrole metabolic process"/>
    <property type="evidence" value="ECO:0007669"/>
    <property type="project" value="UniProtKB-ARBA"/>
</dbReference>
<dbReference type="PANTHER" id="PTHR10057:SF0">
    <property type="entry name" value="TRANSLOCATOR PROTEIN"/>
    <property type="match status" value="1"/>
</dbReference>
<dbReference type="PANTHER" id="PTHR10057">
    <property type="entry name" value="PERIPHERAL-TYPE BENZODIAZEPINE RECEPTOR"/>
    <property type="match status" value="1"/>
</dbReference>
<keyword evidence="5 6" id="KW-0472">Membrane</keyword>
<evidence type="ECO:0000256" key="2">
    <source>
        <dbReference type="ARBA" id="ARBA00007524"/>
    </source>
</evidence>
<feature type="transmembrane region" description="Helical" evidence="6">
    <location>
        <begin position="232"/>
        <end position="251"/>
    </location>
</feature>
<gene>
    <name evidence="8" type="ORF">ACOF00016_LOCUS15767</name>
</gene>